<dbReference type="PROSITE" id="PS51857">
    <property type="entry name" value="CSD_2"/>
    <property type="match status" value="1"/>
</dbReference>
<dbReference type="Pfam" id="PF00313">
    <property type="entry name" value="CSD"/>
    <property type="match status" value="1"/>
</dbReference>
<dbReference type="AlphaFoldDB" id="A0A8D0H6H6"/>
<organism evidence="2 3">
    <name type="scientific">Sphenodon punctatus</name>
    <name type="common">Tuatara</name>
    <name type="synonym">Hatteria punctata</name>
    <dbReference type="NCBI Taxonomy" id="8508"/>
    <lineage>
        <taxon>Eukaryota</taxon>
        <taxon>Metazoa</taxon>
        <taxon>Chordata</taxon>
        <taxon>Craniata</taxon>
        <taxon>Vertebrata</taxon>
        <taxon>Euteleostomi</taxon>
        <taxon>Lepidosauria</taxon>
        <taxon>Sphenodontia</taxon>
        <taxon>Sphenodontidae</taxon>
        <taxon>Sphenodon</taxon>
    </lineage>
</organism>
<reference evidence="2" key="2">
    <citation type="submission" date="2025-09" db="UniProtKB">
        <authorList>
            <consortium name="Ensembl"/>
        </authorList>
    </citation>
    <scope>IDENTIFICATION</scope>
</reference>
<dbReference type="InterPro" id="IPR050181">
    <property type="entry name" value="Cold_shock_domain"/>
</dbReference>
<dbReference type="CDD" id="cd04458">
    <property type="entry name" value="CSP_CDS"/>
    <property type="match status" value="1"/>
</dbReference>
<dbReference type="SUPFAM" id="SSF50249">
    <property type="entry name" value="Nucleic acid-binding proteins"/>
    <property type="match status" value="1"/>
</dbReference>
<dbReference type="InterPro" id="IPR012340">
    <property type="entry name" value="NA-bd_OB-fold"/>
</dbReference>
<sequence length="96" mass="10664">THESCRVEGILSLSTGGDKKVIAMKVLGTVKWFNIRNGYVFINRNDTKEDVFVHQTAIKKNNPRNYLRSVCWCGPHLFRVPPVLAGGPACSQPPSP</sequence>
<evidence type="ECO:0000313" key="3">
    <source>
        <dbReference type="Proteomes" id="UP000694392"/>
    </source>
</evidence>
<dbReference type="Proteomes" id="UP000694392">
    <property type="component" value="Unplaced"/>
</dbReference>
<dbReference type="InterPro" id="IPR002059">
    <property type="entry name" value="CSP_DNA-bd"/>
</dbReference>
<dbReference type="GeneTree" id="ENSGT00940000165203"/>
<accession>A0A8D0H6H6</accession>
<dbReference type="PANTHER" id="PTHR11544">
    <property type="entry name" value="COLD SHOCK DOMAIN CONTAINING PROTEINS"/>
    <property type="match status" value="1"/>
</dbReference>
<name>A0A8D0H6H6_SPHPU</name>
<dbReference type="PRINTS" id="PR00050">
    <property type="entry name" value="COLDSHOCK"/>
</dbReference>
<feature type="domain" description="CSD" evidence="1">
    <location>
        <begin position="25"/>
        <end position="96"/>
    </location>
</feature>
<keyword evidence="3" id="KW-1185">Reference proteome</keyword>
<proteinExistence type="predicted"/>
<protein>
    <recommendedName>
        <fullName evidence="1">CSD domain-containing protein</fullName>
    </recommendedName>
</protein>
<dbReference type="Ensembl" id="ENSSPUT00000016018.1">
    <property type="protein sequence ID" value="ENSSPUP00000015018.1"/>
    <property type="gene ID" value="ENSSPUG00000011596.1"/>
</dbReference>
<evidence type="ECO:0000259" key="1">
    <source>
        <dbReference type="PROSITE" id="PS51857"/>
    </source>
</evidence>
<dbReference type="GO" id="GO:0003676">
    <property type="term" value="F:nucleic acid binding"/>
    <property type="evidence" value="ECO:0007669"/>
    <property type="project" value="InterPro"/>
</dbReference>
<dbReference type="Gene3D" id="2.40.50.140">
    <property type="entry name" value="Nucleic acid-binding proteins"/>
    <property type="match status" value="1"/>
</dbReference>
<evidence type="ECO:0000313" key="2">
    <source>
        <dbReference type="Ensembl" id="ENSSPUP00000015018.1"/>
    </source>
</evidence>
<reference evidence="2" key="1">
    <citation type="submission" date="2025-08" db="UniProtKB">
        <authorList>
            <consortium name="Ensembl"/>
        </authorList>
    </citation>
    <scope>IDENTIFICATION</scope>
</reference>